<feature type="compositionally biased region" description="Basic and acidic residues" evidence="4">
    <location>
        <begin position="535"/>
        <end position="552"/>
    </location>
</feature>
<dbReference type="InterPro" id="IPR027483">
    <property type="entry name" value="PInositol-4-P-4/5-kinase_C_sf"/>
</dbReference>
<feature type="compositionally biased region" description="Polar residues" evidence="4">
    <location>
        <begin position="1"/>
        <end position="14"/>
    </location>
</feature>
<feature type="domain" description="PIPK" evidence="5">
    <location>
        <begin position="144"/>
        <end position="499"/>
    </location>
</feature>
<keyword evidence="3" id="KW-0808">Transferase</keyword>
<evidence type="ECO:0000313" key="7">
    <source>
        <dbReference type="Proteomes" id="UP001208570"/>
    </source>
</evidence>
<feature type="compositionally biased region" description="Polar residues" evidence="4">
    <location>
        <begin position="569"/>
        <end position="586"/>
    </location>
</feature>
<feature type="non-terminal residue" evidence="6">
    <location>
        <position position="1"/>
    </location>
</feature>
<comment type="caution">
    <text evidence="6">The sequence shown here is derived from an EMBL/GenBank/DDBJ whole genome shotgun (WGS) entry which is preliminary data.</text>
</comment>
<evidence type="ECO:0000256" key="2">
    <source>
        <dbReference type="ARBA" id="ARBA00022490"/>
    </source>
</evidence>
<accession>A0AAD9KD43</accession>
<feature type="region of interest" description="Disordered" evidence="4">
    <location>
        <begin position="1"/>
        <end position="23"/>
    </location>
</feature>
<dbReference type="GO" id="GO:0005524">
    <property type="term" value="F:ATP binding"/>
    <property type="evidence" value="ECO:0007669"/>
    <property type="project" value="UniProtKB-UniRule"/>
</dbReference>
<organism evidence="6 7">
    <name type="scientific">Paralvinella palmiformis</name>
    <dbReference type="NCBI Taxonomy" id="53620"/>
    <lineage>
        <taxon>Eukaryota</taxon>
        <taxon>Metazoa</taxon>
        <taxon>Spiralia</taxon>
        <taxon>Lophotrochozoa</taxon>
        <taxon>Annelida</taxon>
        <taxon>Polychaeta</taxon>
        <taxon>Sedentaria</taxon>
        <taxon>Canalipalpata</taxon>
        <taxon>Terebellida</taxon>
        <taxon>Terebelliformia</taxon>
        <taxon>Alvinellidae</taxon>
        <taxon>Paralvinella</taxon>
    </lineage>
</organism>
<dbReference type="GO" id="GO:0005737">
    <property type="term" value="C:cytoplasm"/>
    <property type="evidence" value="ECO:0007669"/>
    <property type="project" value="UniProtKB-SubCell"/>
</dbReference>
<evidence type="ECO:0000259" key="5">
    <source>
        <dbReference type="PROSITE" id="PS51455"/>
    </source>
</evidence>
<evidence type="ECO:0000256" key="4">
    <source>
        <dbReference type="SAM" id="MobiDB-lite"/>
    </source>
</evidence>
<dbReference type="GO" id="GO:0016308">
    <property type="term" value="F:1-phosphatidylinositol-4-phosphate 5-kinase activity"/>
    <property type="evidence" value="ECO:0007669"/>
    <property type="project" value="TreeGrafter"/>
</dbReference>
<dbReference type="Gene3D" id="3.30.810.10">
    <property type="entry name" value="2-Layer Sandwich"/>
    <property type="match status" value="1"/>
</dbReference>
<feature type="region of interest" description="Disordered" evidence="4">
    <location>
        <begin position="535"/>
        <end position="586"/>
    </location>
</feature>
<name>A0AAD9KD43_9ANNE</name>
<feature type="compositionally biased region" description="Polar residues" evidence="4">
    <location>
        <begin position="693"/>
        <end position="712"/>
    </location>
</feature>
<sequence>QSDTKSQELSQNEPDANEEVMPKATTMWSFTVERCWGVPMLGCSQTGTLAQSKTGNTLATPRYEKERKIGHRRVDDAGQVTYKKKPTSELMAAMQLGIGQSVGALASKLERDLLIHDFAIVESVFYPRFLICTMVAFRGMIKKPTSELMTAMQLGIGQSITSLSSKPRRDLLLEDFSIVETVVFPREGSNLTPAHHYSDFRFKTYAPIAFRYFRELFSIQPDDFLLSMCNEPMLELSNPGASGSIFYISADDEFIIKTVQHKEADFLQKLLPGYYLNLNQNPRTLLPKFYGLYCYQCGGKNIRFVVMNNLLPSSIKIHEKYDLKGSTYKRKASKHERAKKSPTLKDLDFIDNHPEGLMLEADTYTALVKTIERDCRLMCHKFMELAFAGFPGFGRGMSRGRSVRQRVAQYSTAMEAIQAKADPLDLNDDDIPPGGIPARNSRGERLLLYLGVIDILQNYWLKKRFEHAMKSMVTDGDTISVHRPGFYAQRFQNFFHDKVFKKISSSLRQSPSKKKTLTTKARTLTDVEGRIAEKYMSDGSQPHDSDHGEVGGRPDLLPANATPPRHSLDGSQYTYQEQHHSYSTTPTRFVKSAISTGATTVGYALTDKQPSSPVPSFSESTPTHTEYTEGTPSFTTSSASVYSDMLDSTPVLPSRSSGSRSSDHGTADIGQVQLEMHDQKTQNNNIRMLEASTDPQTSDTQSQDHSINLSTDVNKHDTNATSQHSPSLPQSNQGDEEPENETVSKTRAK</sequence>
<keyword evidence="7" id="KW-1185">Reference proteome</keyword>
<feature type="compositionally biased region" description="Polar residues" evidence="4">
    <location>
        <begin position="719"/>
        <end position="733"/>
    </location>
</feature>
<evidence type="ECO:0000256" key="1">
    <source>
        <dbReference type="ARBA" id="ARBA00004496"/>
    </source>
</evidence>
<dbReference type="EMBL" id="JAODUP010000013">
    <property type="protein sequence ID" value="KAK2168947.1"/>
    <property type="molecule type" value="Genomic_DNA"/>
</dbReference>
<feature type="compositionally biased region" description="Polar residues" evidence="4">
    <location>
        <begin position="608"/>
        <end position="641"/>
    </location>
</feature>
<dbReference type="PANTHER" id="PTHR23086:SF101">
    <property type="entry name" value="LP03320P-RELATED"/>
    <property type="match status" value="1"/>
</dbReference>
<dbReference type="SUPFAM" id="SSF56104">
    <property type="entry name" value="SAICAR synthase-like"/>
    <property type="match status" value="1"/>
</dbReference>
<keyword evidence="3" id="KW-0547">Nucleotide-binding</keyword>
<proteinExistence type="predicted"/>
<dbReference type="InterPro" id="IPR002498">
    <property type="entry name" value="PInositol-4-P-4/5-kinase_core"/>
</dbReference>
<gene>
    <name evidence="6" type="ORF">LSH36_13g19047</name>
</gene>
<dbReference type="CDD" id="cd17301">
    <property type="entry name" value="PIPKc_PIP5KI"/>
    <property type="match status" value="1"/>
</dbReference>
<comment type="subcellular location">
    <subcellularLocation>
        <location evidence="1">Cytoplasm</location>
    </subcellularLocation>
</comment>
<dbReference type="PANTHER" id="PTHR23086">
    <property type="entry name" value="PHOSPHATIDYLINOSITOL-4-PHOSPHATE 5-KINASE"/>
    <property type="match status" value="1"/>
</dbReference>
<dbReference type="Pfam" id="PF01504">
    <property type="entry name" value="PIP5K"/>
    <property type="match status" value="2"/>
</dbReference>
<evidence type="ECO:0000313" key="6">
    <source>
        <dbReference type="EMBL" id="KAK2168947.1"/>
    </source>
</evidence>
<feature type="region of interest" description="Disordered" evidence="4">
    <location>
        <begin position="604"/>
        <end position="666"/>
    </location>
</feature>
<reference evidence="6" key="1">
    <citation type="journal article" date="2023" name="Mol. Biol. Evol.">
        <title>Third-Generation Sequencing Reveals the Adaptive Role of the Epigenome in Three Deep-Sea Polychaetes.</title>
        <authorList>
            <person name="Perez M."/>
            <person name="Aroh O."/>
            <person name="Sun Y."/>
            <person name="Lan Y."/>
            <person name="Juniper S.K."/>
            <person name="Young C.R."/>
            <person name="Angers B."/>
            <person name="Qian P.Y."/>
        </authorList>
    </citation>
    <scope>NUCLEOTIDE SEQUENCE</scope>
    <source>
        <strain evidence="6">P08H-3</strain>
    </source>
</reference>
<evidence type="ECO:0000256" key="3">
    <source>
        <dbReference type="PROSITE-ProRule" id="PRU00781"/>
    </source>
</evidence>
<dbReference type="Gene3D" id="3.30.800.10">
    <property type="entry name" value="Phosphatidylinositol Phosphate Kinase II Beta"/>
    <property type="match status" value="1"/>
</dbReference>
<keyword evidence="3" id="KW-0418">Kinase</keyword>
<keyword evidence="2" id="KW-0963">Cytoplasm</keyword>
<keyword evidence="3" id="KW-0067">ATP-binding</keyword>
<dbReference type="InterPro" id="IPR027484">
    <property type="entry name" value="PInositol-4-P-5-kinase_N"/>
</dbReference>
<dbReference type="GO" id="GO:0005886">
    <property type="term" value="C:plasma membrane"/>
    <property type="evidence" value="ECO:0007669"/>
    <property type="project" value="TreeGrafter"/>
</dbReference>
<dbReference type="GO" id="GO:0046854">
    <property type="term" value="P:phosphatidylinositol phosphate biosynthetic process"/>
    <property type="evidence" value="ECO:0007669"/>
    <property type="project" value="TreeGrafter"/>
</dbReference>
<protein>
    <recommendedName>
        <fullName evidence="5">PIPK domain-containing protein</fullName>
    </recommendedName>
</protein>
<dbReference type="AlphaFoldDB" id="A0AAD9KD43"/>
<dbReference type="PROSITE" id="PS51455">
    <property type="entry name" value="PIPK"/>
    <property type="match status" value="1"/>
</dbReference>
<feature type="region of interest" description="Disordered" evidence="4">
    <location>
        <begin position="692"/>
        <end position="749"/>
    </location>
</feature>
<dbReference type="FunFam" id="3.30.800.10:FF:000001">
    <property type="entry name" value="phosphatidylinositol 4-phosphate 5-kinase type-1 gamma"/>
    <property type="match status" value="1"/>
</dbReference>
<dbReference type="SMART" id="SM00330">
    <property type="entry name" value="PIPKc"/>
    <property type="match status" value="1"/>
</dbReference>
<dbReference type="InterPro" id="IPR023610">
    <property type="entry name" value="PInositol-4/5-P-5/4-kinase"/>
</dbReference>
<dbReference type="Proteomes" id="UP001208570">
    <property type="component" value="Unassembled WGS sequence"/>
</dbReference>